<proteinExistence type="predicted"/>
<reference evidence="2" key="1">
    <citation type="journal article" date="2023" name="Nat. Plants">
        <title>Single-cell RNA sequencing provides a high-resolution roadmap for understanding the multicellular compartmentation of specialized metabolism.</title>
        <authorList>
            <person name="Sun S."/>
            <person name="Shen X."/>
            <person name="Li Y."/>
            <person name="Li Y."/>
            <person name="Wang S."/>
            <person name="Li R."/>
            <person name="Zhang H."/>
            <person name="Shen G."/>
            <person name="Guo B."/>
            <person name="Wei J."/>
            <person name="Xu J."/>
            <person name="St-Pierre B."/>
            <person name="Chen S."/>
            <person name="Sun C."/>
        </authorList>
    </citation>
    <scope>NUCLEOTIDE SEQUENCE [LARGE SCALE GENOMIC DNA]</scope>
</reference>
<name>A0ACC0C502_CATRO</name>
<keyword evidence="2" id="KW-1185">Reference proteome</keyword>
<gene>
    <name evidence="1" type="ORF">M9H77_01259</name>
</gene>
<dbReference type="Proteomes" id="UP001060085">
    <property type="component" value="Linkage Group LG01"/>
</dbReference>
<evidence type="ECO:0000313" key="2">
    <source>
        <dbReference type="Proteomes" id="UP001060085"/>
    </source>
</evidence>
<evidence type="ECO:0000313" key="1">
    <source>
        <dbReference type="EMBL" id="KAI5680032.1"/>
    </source>
</evidence>
<accession>A0ACC0C502</accession>
<organism evidence="1 2">
    <name type="scientific">Catharanthus roseus</name>
    <name type="common">Madagascar periwinkle</name>
    <name type="synonym">Vinca rosea</name>
    <dbReference type="NCBI Taxonomy" id="4058"/>
    <lineage>
        <taxon>Eukaryota</taxon>
        <taxon>Viridiplantae</taxon>
        <taxon>Streptophyta</taxon>
        <taxon>Embryophyta</taxon>
        <taxon>Tracheophyta</taxon>
        <taxon>Spermatophyta</taxon>
        <taxon>Magnoliopsida</taxon>
        <taxon>eudicotyledons</taxon>
        <taxon>Gunneridae</taxon>
        <taxon>Pentapetalae</taxon>
        <taxon>asterids</taxon>
        <taxon>lamiids</taxon>
        <taxon>Gentianales</taxon>
        <taxon>Apocynaceae</taxon>
        <taxon>Rauvolfioideae</taxon>
        <taxon>Vinceae</taxon>
        <taxon>Catharanthinae</taxon>
        <taxon>Catharanthus</taxon>
    </lineage>
</organism>
<protein>
    <submittedName>
        <fullName evidence="1">Uncharacterized protein</fullName>
    </submittedName>
</protein>
<sequence length="276" mass="31925">MRRRPLNFAQRMLRLLFAFYRAVKASLSLNLLAEAKSYCNKALEQSPDNEELKKLANQIDLRTSEHERREAEVSKALAAAKDLVSAFEDRKLKMGKAMYQELTGLKKPFLDKDNILHWPVLFLYAEAMSSDFIEDFCETDMFTIHLDTMFSDDCPALPWDSKHAYTRDALELYYEAGSGVRLSKREVLRFLLEGTAASHLEQFGNEENDADDKSTNETVTDDKPRWIKVNERRRLYDILKEPNFIVPGIPVFYVVSKKSSFYQEFKSGNWAPPQIA</sequence>
<comment type="caution">
    <text evidence="1">The sequence shown here is derived from an EMBL/GenBank/DDBJ whole genome shotgun (WGS) entry which is preliminary data.</text>
</comment>
<dbReference type="EMBL" id="CM044701">
    <property type="protein sequence ID" value="KAI5680032.1"/>
    <property type="molecule type" value="Genomic_DNA"/>
</dbReference>